<protein>
    <submittedName>
        <fullName evidence="1">Uncharacterized protein</fullName>
    </submittedName>
</protein>
<keyword evidence="2" id="KW-1185">Reference proteome</keyword>
<proteinExistence type="predicted"/>
<gene>
    <name evidence="1" type="ORF">MSP8886_02014</name>
</gene>
<evidence type="ECO:0000313" key="2">
    <source>
        <dbReference type="Proteomes" id="UP000092544"/>
    </source>
</evidence>
<sequence length="76" mass="9122">MEELIRNSEFFKEISDSRLDVEIWDDEYIEDGWAYWNVVSRNSGVVKKLAYLRIKESTIQKRSYDEQGDDLWSVVQ</sequence>
<dbReference type="Proteomes" id="UP000092544">
    <property type="component" value="Unassembled WGS sequence"/>
</dbReference>
<name>A0A1A8TGP4_9GAMM</name>
<dbReference type="EMBL" id="FLOB01000004">
    <property type="protein sequence ID" value="SBS31185.1"/>
    <property type="molecule type" value="Genomic_DNA"/>
</dbReference>
<dbReference type="RefSeq" id="WP_083200899.1">
    <property type="nucleotide sequence ID" value="NZ_FLOB01000004.1"/>
</dbReference>
<accession>A0A1A8TGP4</accession>
<reference evidence="1 2" key="1">
    <citation type="submission" date="2016-06" db="EMBL/GenBank/DDBJ databases">
        <authorList>
            <person name="Kjaerup R.B."/>
            <person name="Dalgaard T.S."/>
            <person name="Juul-Madsen H.R."/>
        </authorList>
    </citation>
    <scope>NUCLEOTIDE SEQUENCE [LARGE SCALE GENOMIC DNA]</scope>
    <source>
        <strain evidence="1 2">CECT 8886</strain>
    </source>
</reference>
<dbReference type="AlphaFoldDB" id="A0A1A8TGP4"/>
<dbReference type="STRING" id="1792290.MSP8886_02014"/>
<evidence type="ECO:0000313" key="1">
    <source>
        <dbReference type="EMBL" id="SBS31185.1"/>
    </source>
</evidence>
<dbReference type="OrthoDB" id="6906704at2"/>
<organism evidence="1 2">
    <name type="scientific">Marinomonas spartinae</name>
    <dbReference type="NCBI Taxonomy" id="1792290"/>
    <lineage>
        <taxon>Bacteria</taxon>
        <taxon>Pseudomonadati</taxon>
        <taxon>Pseudomonadota</taxon>
        <taxon>Gammaproteobacteria</taxon>
        <taxon>Oceanospirillales</taxon>
        <taxon>Oceanospirillaceae</taxon>
        <taxon>Marinomonas</taxon>
    </lineage>
</organism>